<sequence>MVAGVITDECTVAVSAERLWKACFGNVSARAAIVPKACAGFIDAVEVEGDGGAGTVTTMKFNAAVGEVSVVKSRTLSLDEATFVMRAEVIEGGKVTAQLKSQVNEVKVEAAGEGVSVVKVKVEYDTLGDAPLPAEDQARLTKAYLGLVKKVEAYLAAHPDELA</sequence>
<dbReference type="Pfam" id="PF00407">
    <property type="entry name" value="Bet_v_1"/>
    <property type="match status" value="1"/>
</dbReference>
<dbReference type="GO" id="GO:0010427">
    <property type="term" value="F:abscisic acid binding"/>
    <property type="evidence" value="ECO:0007669"/>
    <property type="project" value="InterPro"/>
</dbReference>
<evidence type="ECO:0000313" key="4">
    <source>
        <dbReference type="EMBL" id="KAF8776557.1"/>
    </source>
</evidence>
<name>A0A835KUP9_9POAL</name>
<evidence type="ECO:0000256" key="2">
    <source>
        <dbReference type="ARBA" id="ARBA00009744"/>
    </source>
</evidence>
<feature type="domain" description="Bet v I/Major latex protein" evidence="3">
    <location>
        <begin position="1"/>
        <end position="157"/>
    </location>
</feature>
<dbReference type="GO" id="GO:0009738">
    <property type="term" value="P:abscisic acid-activated signaling pathway"/>
    <property type="evidence" value="ECO:0007669"/>
    <property type="project" value="InterPro"/>
</dbReference>
<dbReference type="GO" id="GO:0005634">
    <property type="term" value="C:nucleus"/>
    <property type="evidence" value="ECO:0007669"/>
    <property type="project" value="UniProtKB-SubCell"/>
</dbReference>
<evidence type="ECO:0000259" key="3">
    <source>
        <dbReference type="Pfam" id="PF00407"/>
    </source>
</evidence>
<dbReference type="PANTHER" id="PTHR31213:SF168">
    <property type="entry name" value="OS12G0555100 PROTEIN"/>
    <property type="match status" value="1"/>
</dbReference>
<dbReference type="InterPro" id="IPR050279">
    <property type="entry name" value="Plant_def-hormone_signal"/>
</dbReference>
<dbReference type="GO" id="GO:0038023">
    <property type="term" value="F:signaling receptor activity"/>
    <property type="evidence" value="ECO:0007669"/>
    <property type="project" value="InterPro"/>
</dbReference>
<gene>
    <name evidence="4" type="ORF">HU200_003275</name>
</gene>
<proteinExistence type="inferred from homology"/>
<dbReference type="Proteomes" id="UP000636709">
    <property type="component" value="Unassembled WGS sequence"/>
</dbReference>
<dbReference type="PANTHER" id="PTHR31213">
    <property type="entry name" value="OS08G0374000 PROTEIN-RELATED"/>
    <property type="match status" value="1"/>
</dbReference>
<dbReference type="OrthoDB" id="631900at2759"/>
<dbReference type="InterPro" id="IPR023393">
    <property type="entry name" value="START-like_dom_sf"/>
</dbReference>
<dbReference type="FunFam" id="3.30.530.20:FF:000007">
    <property type="entry name" value="Major pollen allergen Bet v 1-A"/>
    <property type="match status" value="1"/>
</dbReference>
<protein>
    <recommendedName>
        <fullName evidence="3">Bet v I/Major latex protein domain-containing protein</fullName>
    </recommendedName>
</protein>
<dbReference type="GO" id="GO:0005737">
    <property type="term" value="C:cytoplasm"/>
    <property type="evidence" value="ECO:0007669"/>
    <property type="project" value="TreeGrafter"/>
</dbReference>
<evidence type="ECO:0000256" key="1">
    <source>
        <dbReference type="ARBA" id="ARBA00004123"/>
    </source>
</evidence>
<evidence type="ECO:0000313" key="5">
    <source>
        <dbReference type="Proteomes" id="UP000636709"/>
    </source>
</evidence>
<dbReference type="InterPro" id="IPR000916">
    <property type="entry name" value="Bet_v_I/MLP"/>
</dbReference>
<dbReference type="PRINTS" id="PR00634">
    <property type="entry name" value="BETALLERGEN"/>
</dbReference>
<dbReference type="AlphaFoldDB" id="A0A835KUP9"/>
<dbReference type="GO" id="GO:0004864">
    <property type="term" value="F:protein phosphatase inhibitor activity"/>
    <property type="evidence" value="ECO:0007669"/>
    <property type="project" value="InterPro"/>
</dbReference>
<keyword evidence="5" id="KW-1185">Reference proteome</keyword>
<reference evidence="4" key="1">
    <citation type="submission" date="2020-07" db="EMBL/GenBank/DDBJ databases">
        <title>Genome sequence and genetic diversity analysis of an under-domesticated orphan crop, white fonio (Digitaria exilis).</title>
        <authorList>
            <person name="Bennetzen J.L."/>
            <person name="Chen S."/>
            <person name="Ma X."/>
            <person name="Wang X."/>
            <person name="Yssel A.E.J."/>
            <person name="Chaluvadi S.R."/>
            <person name="Johnson M."/>
            <person name="Gangashetty P."/>
            <person name="Hamidou F."/>
            <person name="Sanogo M.D."/>
            <person name="Zwaenepoel A."/>
            <person name="Wallace J."/>
            <person name="Van De Peer Y."/>
            <person name="Van Deynze A."/>
        </authorList>
    </citation>
    <scope>NUCLEOTIDE SEQUENCE</scope>
    <source>
        <tissue evidence="4">Leaves</tissue>
    </source>
</reference>
<organism evidence="4 5">
    <name type="scientific">Digitaria exilis</name>
    <dbReference type="NCBI Taxonomy" id="1010633"/>
    <lineage>
        <taxon>Eukaryota</taxon>
        <taxon>Viridiplantae</taxon>
        <taxon>Streptophyta</taxon>
        <taxon>Embryophyta</taxon>
        <taxon>Tracheophyta</taxon>
        <taxon>Spermatophyta</taxon>
        <taxon>Magnoliopsida</taxon>
        <taxon>Liliopsida</taxon>
        <taxon>Poales</taxon>
        <taxon>Poaceae</taxon>
        <taxon>PACMAD clade</taxon>
        <taxon>Panicoideae</taxon>
        <taxon>Panicodae</taxon>
        <taxon>Paniceae</taxon>
        <taxon>Anthephorinae</taxon>
        <taxon>Digitaria</taxon>
    </lineage>
</organism>
<dbReference type="EMBL" id="JACEFO010000191">
    <property type="protein sequence ID" value="KAF8776557.1"/>
    <property type="molecule type" value="Genomic_DNA"/>
</dbReference>
<comment type="caution">
    <text evidence="4">The sequence shown here is derived from an EMBL/GenBank/DDBJ whole genome shotgun (WGS) entry which is preliminary data.</text>
</comment>
<dbReference type="SUPFAM" id="SSF55961">
    <property type="entry name" value="Bet v1-like"/>
    <property type="match status" value="1"/>
</dbReference>
<comment type="similarity">
    <text evidence="2">Belongs to the BetVI family.</text>
</comment>
<dbReference type="InterPro" id="IPR024949">
    <property type="entry name" value="Bet_v_I_allergen"/>
</dbReference>
<dbReference type="GO" id="GO:0006952">
    <property type="term" value="P:defense response"/>
    <property type="evidence" value="ECO:0007669"/>
    <property type="project" value="InterPro"/>
</dbReference>
<accession>A0A835KUP9</accession>
<comment type="subcellular location">
    <subcellularLocation>
        <location evidence="1">Nucleus</location>
    </subcellularLocation>
</comment>
<dbReference type="Gene3D" id="3.30.530.20">
    <property type="match status" value="1"/>
</dbReference>
<dbReference type="CDD" id="cd07816">
    <property type="entry name" value="Bet_v1-like"/>
    <property type="match status" value="1"/>
</dbReference>